<dbReference type="OrthoDB" id="9759099at2"/>
<comment type="similarity">
    <text evidence="1">Belongs to the xanthine dehydrogenase family.</text>
</comment>
<dbReference type="PANTHER" id="PTHR11908">
    <property type="entry name" value="XANTHINE DEHYDROGENASE"/>
    <property type="match status" value="1"/>
</dbReference>
<dbReference type="SUPFAM" id="SSF47741">
    <property type="entry name" value="CO dehydrogenase ISP C-domain like"/>
    <property type="match status" value="1"/>
</dbReference>
<dbReference type="RefSeq" id="WP_087678904.1">
    <property type="nucleotide sequence ID" value="NZ_FUWV01000008.1"/>
</dbReference>
<dbReference type="InterPro" id="IPR046867">
    <property type="entry name" value="AldOxase/xan_DH_MoCoBD2"/>
</dbReference>
<dbReference type="Pfam" id="PF01799">
    <property type="entry name" value="Fer2_2"/>
    <property type="match status" value="1"/>
</dbReference>
<dbReference type="Proteomes" id="UP000196365">
    <property type="component" value="Unassembled WGS sequence"/>
</dbReference>
<dbReference type="CDD" id="cd00207">
    <property type="entry name" value="fer2"/>
    <property type="match status" value="1"/>
</dbReference>
<dbReference type="NCBIfam" id="TIGR03311">
    <property type="entry name" value="Se_dep_XDH"/>
    <property type="match status" value="1"/>
</dbReference>
<dbReference type="SUPFAM" id="SSF56003">
    <property type="entry name" value="Molybdenum cofactor-binding domain"/>
    <property type="match status" value="1"/>
</dbReference>
<dbReference type="InterPro" id="IPR036856">
    <property type="entry name" value="Ald_Oxase/Xan_DH_a/b_sf"/>
</dbReference>
<name>A0A1T4MVY6_9FIRM</name>
<dbReference type="InterPro" id="IPR000674">
    <property type="entry name" value="Ald_Oxase/Xan_DH_a/b"/>
</dbReference>
<dbReference type="SMART" id="SM01008">
    <property type="entry name" value="Ald_Xan_dh_C"/>
    <property type="match status" value="1"/>
</dbReference>
<proteinExistence type="inferred from homology"/>
<reference evidence="3 4" key="1">
    <citation type="submission" date="2017-02" db="EMBL/GenBank/DDBJ databases">
        <authorList>
            <person name="Peterson S.W."/>
        </authorList>
    </citation>
    <scope>NUCLEOTIDE SEQUENCE [LARGE SCALE GENOMIC DNA]</scope>
    <source>
        <strain evidence="3 4">DSM 15102</strain>
    </source>
</reference>
<dbReference type="Gene3D" id="1.10.150.120">
    <property type="entry name" value="[2Fe-2S]-binding domain"/>
    <property type="match status" value="1"/>
</dbReference>
<evidence type="ECO:0000259" key="2">
    <source>
        <dbReference type="PROSITE" id="PS51085"/>
    </source>
</evidence>
<dbReference type="InterPro" id="IPR037165">
    <property type="entry name" value="AldOxase/xan_DH_Mopterin-bd_sf"/>
</dbReference>
<dbReference type="Gene3D" id="3.30.365.10">
    <property type="entry name" value="Aldehyde oxidase/xanthine dehydrogenase, molybdopterin binding domain"/>
    <property type="match status" value="5"/>
</dbReference>
<dbReference type="GO" id="GO:0005506">
    <property type="term" value="F:iron ion binding"/>
    <property type="evidence" value="ECO:0007669"/>
    <property type="project" value="InterPro"/>
</dbReference>
<dbReference type="AlphaFoldDB" id="A0A1T4MVY6"/>
<evidence type="ECO:0000313" key="3">
    <source>
        <dbReference type="EMBL" id="SJZ71280.1"/>
    </source>
</evidence>
<dbReference type="Pfam" id="PF20256">
    <property type="entry name" value="MoCoBD_2"/>
    <property type="match status" value="2"/>
</dbReference>
<dbReference type="Gene3D" id="3.90.1170.50">
    <property type="entry name" value="Aldehyde oxidase/xanthine dehydrogenase, a/b hammerhead"/>
    <property type="match status" value="1"/>
</dbReference>
<dbReference type="PROSITE" id="PS51085">
    <property type="entry name" value="2FE2S_FER_2"/>
    <property type="match status" value="1"/>
</dbReference>
<evidence type="ECO:0000256" key="1">
    <source>
        <dbReference type="ARBA" id="ARBA00006849"/>
    </source>
</evidence>
<dbReference type="InterPro" id="IPR002888">
    <property type="entry name" value="2Fe-2S-bd"/>
</dbReference>
<dbReference type="Pfam" id="PF01315">
    <property type="entry name" value="Ald_Xan_dh_C"/>
    <property type="match status" value="1"/>
</dbReference>
<dbReference type="GO" id="GO:0016491">
    <property type="term" value="F:oxidoreductase activity"/>
    <property type="evidence" value="ECO:0007669"/>
    <property type="project" value="InterPro"/>
</dbReference>
<dbReference type="InterPro" id="IPR012675">
    <property type="entry name" value="Beta-grasp_dom_sf"/>
</dbReference>
<dbReference type="InterPro" id="IPR017697">
    <property type="entry name" value="Xdh"/>
</dbReference>
<protein>
    <submittedName>
        <fullName evidence="3">Selenium-dependent xanthine dehydrogenase</fullName>
    </submittedName>
</protein>
<evidence type="ECO:0000313" key="4">
    <source>
        <dbReference type="Proteomes" id="UP000196365"/>
    </source>
</evidence>
<dbReference type="InterPro" id="IPR036884">
    <property type="entry name" value="2Fe-2S-bd_dom_sf"/>
</dbReference>
<sequence>MYHFILNGEKVVAKEDKRLLEYLREDANVTSVKNGCNGEGVCGACTILVNGRKLRACLLTTAKVEGKEVTTVEGLSEREKEIYTWAFAEAGAVQCGYCIPGMIISAKALLDKNLNPTNQEIKKAITGNLCRCTGYVKIEKAIELAAQALRGEIPSIEMQAKGSIGERMARIDAREKVLGIGEYVDDMKMEGMIYGGALRSKYPRALVKNIDIAEALNHPDVEAVLTAEDIPGQRYIGHLVKDWPALIKVGEETRYLGDAVALVAAKTKKGLREALELIRVEYEELEPLSSPEMALKEGAPKIHEKGNILSHEILKRGNAEEAIKKSKYKVTRKYSTPFTEHAFLEPESALAVREGDGVTIYTSTQGAYDVQRECAELLGLPREKVRAIVKLVGGGFGGKEDMSVQHHAALLTWYTNKPVKVTLTRQESIIVHPKRHPMEMEFTTACDENGKLTAMKARVIADTGAYASLGGPVLQRACTHAAGPYNYQNIDIDGKAVYTNNPPAGAFRGFGVTQTCFATECNLNLLAEMVGISPWEIRYRNAIEPGQELPNGQIADEGTAMKEVLLSVKEEYEKYPYAGIACAMKNAGLGVGVPDTGRCNLVIINGKVHIRTAAVCMGQGLATIAVQMLCETTSISPEKVVVDPPDTAIAPDSGTTTASRQTVFTGEAIRRAGLKLKEAMYGKSLEELEGKEFYGEYTSITDPMGCDKPNPISHVAYSYAAQVAVLNEEGKVEKIITANDIGRAINPKNLEGQLEGGAVMGMGYALTEEYPMENSVPIAQMKKLGLLRANEVPEIKCILIEKNKISLAYGAKGIGELSAIPTAPALQGAYLKYDGKFRNQLPLEDTPYNKDNKK</sequence>
<dbReference type="InterPro" id="IPR001041">
    <property type="entry name" value="2Fe-2S_ferredoxin-type"/>
</dbReference>
<dbReference type="Pfam" id="PF02738">
    <property type="entry name" value="MoCoBD_1"/>
    <property type="match status" value="1"/>
</dbReference>
<dbReference type="InterPro" id="IPR008274">
    <property type="entry name" value="AldOxase/xan_DH_MoCoBD1"/>
</dbReference>
<dbReference type="InterPro" id="IPR036010">
    <property type="entry name" value="2Fe-2S_ferredoxin-like_sf"/>
</dbReference>
<dbReference type="Gene3D" id="3.10.20.30">
    <property type="match status" value="1"/>
</dbReference>
<organism evidence="3 4">
    <name type="scientific">Garciella nitratireducens DSM 15102</name>
    <dbReference type="NCBI Taxonomy" id="1121911"/>
    <lineage>
        <taxon>Bacteria</taxon>
        <taxon>Bacillati</taxon>
        <taxon>Bacillota</taxon>
        <taxon>Clostridia</taxon>
        <taxon>Eubacteriales</taxon>
        <taxon>Eubacteriaceae</taxon>
        <taxon>Garciella</taxon>
    </lineage>
</organism>
<accession>A0A1T4MVY6</accession>
<dbReference type="PANTHER" id="PTHR11908:SF157">
    <property type="entry name" value="XANTHINE DEHYDROGENASE SUBUNIT D-RELATED"/>
    <property type="match status" value="1"/>
</dbReference>
<dbReference type="SUPFAM" id="SSF54665">
    <property type="entry name" value="CO dehydrogenase molybdoprotein N-domain-like"/>
    <property type="match status" value="1"/>
</dbReference>
<dbReference type="EMBL" id="FUWV01000008">
    <property type="protein sequence ID" value="SJZ71280.1"/>
    <property type="molecule type" value="Genomic_DNA"/>
</dbReference>
<dbReference type="SUPFAM" id="SSF54292">
    <property type="entry name" value="2Fe-2S ferredoxin-like"/>
    <property type="match status" value="1"/>
</dbReference>
<keyword evidence="4" id="KW-1185">Reference proteome</keyword>
<feature type="domain" description="2Fe-2S ferredoxin-type" evidence="2">
    <location>
        <begin position="1"/>
        <end position="75"/>
    </location>
</feature>
<gene>
    <name evidence="3" type="ORF">SAMN02745973_01484</name>
</gene>
<dbReference type="Pfam" id="PF00111">
    <property type="entry name" value="Fer2"/>
    <property type="match status" value="1"/>
</dbReference>
<dbReference type="InterPro" id="IPR016208">
    <property type="entry name" value="Ald_Oxase/xanthine_DH-like"/>
</dbReference>
<dbReference type="GO" id="GO:0051536">
    <property type="term" value="F:iron-sulfur cluster binding"/>
    <property type="evidence" value="ECO:0007669"/>
    <property type="project" value="InterPro"/>
</dbReference>